<name>A0AAN9YB18_9HEMI</name>
<gene>
    <name evidence="2" type="ORF">V9T40_005763</name>
</gene>
<dbReference type="AlphaFoldDB" id="A0AAN9YB18"/>
<evidence type="ECO:0000313" key="2">
    <source>
        <dbReference type="EMBL" id="KAK7604577.1"/>
    </source>
</evidence>
<feature type="compositionally biased region" description="Polar residues" evidence="1">
    <location>
        <begin position="247"/>
        <end position="278"/>
    </location>
</feature>
<feature type="region of interest" description="Disordered" evidence="1">
    <location>
        <begin position="243"/>
        <end position="278"/>
    </location>
</feature>
<reference evidence="2 3" key="1">
    <citation type="submission" date="2024-03" db="EMBL/GenBank/DDBJ databases">
        <title>Adaptation during the transition from Ophiocordyceps entomopathogen to insect associate is accompanied by gene loss and intensified selection.</title>
        <authorList>
            <person name="Ward C.M."/>
            <person name="Onetto C.A."/>
            <person name="Borneman A.R."/>
        </authorList>
    </citation>
    <scope>NUCLEOTIDE SEQUENCE [LARGE SCALE GENOMIC DNA]</scope>
    <source>
        <strain evidence="2">AWRI1</strain>
        <tissue evidence="2">Single Adult Female</tissue>
    </source>
</reference>
<sequence>MSLCFVPPFFRKKRSKKSSKSNNVYNVEEGKIVDDSTEKLADNTYVKYEKYRPSIQEERMNLATNADNSKLNRSYPKLPNNLSKNLTKQQTSFDFIDQLEENSKKIENIFSKCKTTSSSNGNYEHIENAFRMLLLNDVECDMSKIMLDVDRRKLQENISKSLSSHKFVDPQDYENIKKALQIMFGDRNFTKAPNETPNRSATAKDEKKIVNDAKSTVDERRMANDAKLQSLVDNVFGKHLRGESKMKNSTTSHLTSLTENCSSNDDNRLVSQSTDNIDSLDSRVHSSLEKDDDIVSADENHIKKKKRLKKHLPKRAQLLKSSSSEAEIEDRVNRNRRHTVSFFLVLK</sequence>
<evidence type="ECO:0000313" key="3">
    <source>
        <dbReference type="Proteomes" id="UP001367676"/>
    </source>
</evidence>
<keyword evidence="3" id="KW-1185">Reference proteome</keyword>
<proteinExistence type="predicted"/>
<dbReference type="Proteomes" id="UP001367676">
    <property type="component" value="Unassembled WGS sequence"/>
</dbReference>
<comment type="caution">
    <text evidence="2">The sequence shown here is derived from an EMBL/GenBank/DDBJ whole genome shotgun (WGS) entry which is preliminary data.</text>
</comment>
<accession>A0AAN9YB18</accession>
<evidence type="ECO:0000256" key="1">
    <source>
        <dbReference type="SAM" id="MobiDB-lite"/>
    </source>
</evidence>
<protein>
    <submittedName>
        <fullName evidence="2">Uncharacterized protein</fullName>
    </submittedName>
</protein>
<organism evidence="2 3">
    <name type="scientific">Parthenolecanium corni</name>
    <dbReference type="NCBI Taxonomy" id="536013"/>
    <lineage>
        <taxon>Eukaryota</taxon>
        <taxon>Metazoa</taxon>
        <taxon>Ecdysozoa</taxon>
        <taxon>Arthropoda</taxon>
        <taxon>Hexapoda</taxon>
        <taxon>Insecta</taxon>
        <taxon>Pterygota</taxon>
        <taxon>Neoptera</taxon>
        <taxon>Paraneoptera</taxon>
        <taxon>Hemiptera</taxon>
        <taxon>Sternorrhyncha</taxon>
        <taxon>Coccoidea</taxon>
        <taxon>Coccidae</taxon>
        <taxon>Parthenolecanium</taxon>
    </lineage>
</organism>
<dbReference type="EMBL" id="JBBCAQ010000003">
    <property type="protein sequence ID" value="KAK7604577.1"/>
    <property type="molecule type" value="Genomic_DNA"/>
</dbReference>